<dbReference type="PANTHER" id="PTHR47501">
    <property type="entry name" value="TRANSPOSASE-RELATED"/>
    <property type="match status" value="1"/>
</dbReference>
<protein>
    <recommendedName>
        <fullName evidence="4">Transposase</fullName>
    </recommendedName>
</protein>
<dbReference type="AlphaFoldDB" id="A0A7J5XT74"/>
<feature type="compositionally biased region" description="Basic and acidic residues" evidence="1">
    <location>
        <begin position="33"/>
        <end position="46"/>
    </location>
</feature>
<dbReference type="SUPFAM" id="SSF53098">
    <property type="entry name" value="Ribonuclease H-like"/>
    <property type="match status" value="1"/>
</dbReference>
<dbReference type="OrthoDB" id="8772022at2759"/>
<gene>
    <name evidence="2" type="ORF">F7725_019009</name>
</gene>
<organism evidence="2 3">
    <name type="scientific">Dissostichus mawsoni</name>
    <name type="common">Antarctic cod</name>
    <dbReference type="NCBI Taxonomy" id="36200"/>
    <lineage>
        <taxon>Eukaryota</taxon>
        <taxon>Metazoa</taxon>
        <taxon>Chordata</taxon>
        <taxon>Craniata</taxon>
        <taxon>Vertebrata</taxon>
        <taxon>Euteleostomi</taxon>
        <taxon>Actinopterygii</taxon>
        <taxon>Neopterygii</taxon>
        <taxon>Teleostei</taxon>
        <taxon>Neoteleostei</taxon>
        <taxon>Acanthomorphata</taxon>
        <taxon>Eupercaria</taxon>
        <taxon>Perciformes</taxon>
        <taxon>Notothenioidei</taxon>
        <taxon>Nototheniidae</taxon>
        <taxon>Dissostichus</taxon>
    </lineage>
</organism>
<evidence type="ECO:0008006" key="4">
    <source>
        <dbReference type="Google" id="ProtNLM"/>
    </source>
</evidence>
<dbReference type="SUPFAM" id="SSF140996">
    <property type="entry name" value="Hermes dimerisation domain"/>
    <property type="match status" value="1"/>
</dbReference>
<evidence type="ECO:0000313" key="3">
    <source>
        <dbReference type="Proteomes" id="UP000518266"/>
    </source>
</evidence>
<sequence length="475" mass="53266">MFVGSKGIVYIRNSTSNLKKHLDRCHANTKLVERSAGSEKRKHTEDVSAGMSKQHKLTFSRSSMILEPREVKRLVAEYVVEDMQSLSTVESPAFRKLVSKIPQVLPDRKTFAKELDKEYAIMEKELRKTIDAQDYVSTTADIWSANNKSFLGVTVHWIDADTLKRKKAAIACRRFRGRHTYDAIATELEDIFSQYGLTNDKVTACVTDNGSNFVKAFKEHQQRQVESDEEEDEVDGDGEADFTDLHSVLAAAKDDNALDGLCVLPPHHRCAAHTLNLIANDEVDKWLSSNVESRAVYRSATAKCSALWTKASRSTVASEFLEEVSGRKLIVPTLHWTLQGEDTCFYGTLQPTLEVLMEKILAMKTGLSAMTTGLPEVIVGAIKTRFAAIIDSKEALLAAVSLPKFKLRWVKDEARRDHIKVLLMSECRSLTTQEPAALMPDVPQPAAFASSEEDFLPLTYSPLPQLMRPCLWKQR</sequence>
<dbReference type="PANTHER" id="PTHR47501:SF7">
    <property type="entry name" value="TRANSPOSASE"/>
    <property type="match status" value="1"/>
</dbReference>
<evidence type="ECO:0000313" key="2">
    <source>
        <dbReference type="EMBL" id="KAF3840292.1"/>
    </source>
</evidence>
<accession>A0A7J5XT74</accession>
<keyword evidence="3" id="KW-1185">Reference proteome</keyword>
<dbReference type="Proteomes" id="UP000518266">
    <property type="component" value="Unassembled WGS sequence"/>
</dbReference>
<reference evidence="2 3" key="1">
    <citation type="submission" date="2020-03" db="EMBL/GenBank/DDBJ databases">
        <title>Dissostichus mawsoni Genome sequencing and assembly.</title>
        <authorList>
            <person name="Park H."/>
        </authorList>
    </citation>
    <scope>NUCLEOTIDE SEQUENCE [LARGE SCALE GENOMIC DNA]</scope>
    <source>
        <strain evidence="2">DM0001</strain>
        <tissue evidence="2">Muscle</tissue>
    </source>
</reference>
<dbReference type="EMBL" id="JAAKFY010000021">
    <property type="protein sequence ID" value="KAF3840292.1"/>
    <property type="molecule type" value="Genomic_DNA"/>
</dbReference>
<dbReference type="InterPro" id="IPR012337">
    <property type="entry name" value="RNaseH-like_sf"/>
</dbReference>
<name>A0A7J5XT74_DISMA</name>
<evidence type="ECO:0000256" key="1">
    <source>
        <dbReference type="SAM" id="MobiDB-lite"/>
    </source>
</evidence>
<feature type="region of interest" description="Disordered" evidence="1">
    <location>
        <begin position="33"/>
        <end position="53"/>
    </location>
</feature>
<proteinExistence type="predicted"/>
<comment type="caution">
    <text evidence="2">The sequence shown here is derived from an EMBL/GenBank/DDBJ whole genome shotgun (WGS) entry which is preliminary data.</text>
</comment>